<gene>
    <name evidence="2" type="ORF">OQJ68_16000</name>
</gene>
<protein>
    <submittedName>
        <fullName evidence="2">DUF1156 domain-containing protein</fullName>
    </submittedName>
</protein>
<comment type="caution">
    <text evidence="2">The sequence shown here is derived from an EMBL/GenBank/DDBJ whole genome shotgun (WGS) entry which is preliminary data.</text>
</comment>
<dbReference type="InterPro" id="IPR009537">
    <property type="entry name" value="DUF1156"/>
</dbReference>
<sequence>MANIKVPKKLIEVALPLDDINEASGKEKSVRHGHPSTIHPWWASRSLAAARAILFAQLVNDPGGERGWYKGKTKAQADAERERLFDIIRALVKWENSNNESVINAARQEIEKSWRETQQMYGLNASTALKFIDPFNGRGYLPLEAQRLGLETYSSDLNPVAVINGKALIEIPRNFYNQIPVGPAEFSSNNTDTLLDWEGCTGLAEDIRRYAAYIGAICEQELSHLFPKAELPREFGGGKATVLAWLWARTVPSPSPAANGINVPLVSSFAISNVTGREAWVEPVITEDGYEFIVHNEKIPAHAKKGTKKGRGSFSCILTDSPIPLSYIKEMGKAGRMGSKLLAMLVEKDGARFFLSPSPDHEKVALEFVPGWKPSEKLSTHPQYMGPPRYGMETFGDIYTGRQIAVMDKLSSLLPNVYDHAINSGASKEYAKAICTYLGMAISRSADYWSTLATWMPRGTVGHVFATHVIPMTWDYPEANPFSSFHCSWATNADWVAKVVERTYKEMSNGIVTQCDARAADYKEKVVSTDPPYYDNVPYADISDYFYVWQRRALKPFYPELFGSIQTPKSDELVADVKRWGDSANEYFMSGMTQVMAKIANESSPYFPVTIYYAFKQSESTDVKTISRGWEAFLDAVISAGFQITGTWPIRTERGARSRARDSNALASSIVLVCRRRGDGANTISRRDFQRELREEMPDALETMIGGESGQTPIAPVDLAQSAIGPGMAIFSKYEAVLNQDGSKMSVHDALVLINRAITDYLSPESGSFDADTQFCASWFDQYGWSAGPFGEADTLSRAKGTSVDGVREAGVVESGGGKVRLLKWSEYEADWDPTRDQRTPIWEACHQMIRRLNKQGESAAGELLAKMPEKGESIRQLAYHLYTLCERKKWAEEARAYNELIGSWHAIVAASHEVGHAGEQHGLDF</sequence>
<name>A0AB35I0K4_MICTH</name>
<reference evidence="2" key="1">
    <citation type="submission" date="2022-11" db="EMBL/GenBank/DDBJ databases">
        <title>Chitin-degrading and fungicidal potential of chitinolytic bacterial strains from marine environment of the Pacific Ocean regions.</title>
        <authorList>
            <person name="Pentekhina I."/>
            <person name="Nedashkovskaya O."/>
            <person name="Seitkalieva A."/>
            <person name="Podvolotskaya A."/>
            <person name="Tekutyeva L."/>
            <person name="Balabanova L."/>
        </authorList>
    </citation>
    <scope>NUCLEOTIDE SEQUENCE</scope>
    <source>
        <strain evidence="2">KMM 6838</strain>
    </source>
</reference>
<dbReference type="RefSeq" id="WP_266066708.1">
    <property type="nucleotide sequence ID" value="NZ_JAPHQB010000043.1"/>
</dbReference>
<organism evidence="2 3">
    <name type="scientific">Microbulbifer thermotolerans</name>
    <dbReference type="NCBI Taxonomy" id="252514"/>
    <lineage>
        <taxon>Bacteria</taxon>
        <taxon>Pseudomonadati</taxon>
        <taxon>Pseudomonadota</taxon>
        <taxon>Gammaproteobacteria</taxon>
        <taxon>Cellvibrionales</taxon>
        <taxon>Microbulbiferaceae</taxon>
        <taxon>Microbulbifer</taxon>
    </lineage>
</organism>
<accession>A0AB35I0K4</accession>
<evidence type="ECO:0000313" key="3">
    <source>
        <dbReference type="Proteomes" id="UP001209730"/>
    </source>
</evidence>
<evidence type="ECO:0000313" key="2">
    <source>
        <dbReference type="EMBL" id="MCX2803293.1"/>
    </source>
</evidence>
<dbReference type="Pfam" id="PF06634">
    <property type="entry name" value="DUF1156"/>
    <property type="match status" value="1"/>
</dbReference>
<dbReference type="Proteomes" id="UP001209730">
    <property type="component" value="Unassembled WGS sequence"/>
</dbReference>
<proteinExistence type="predicted"/>
<dbReference type="EMBL" id="JAPHQB010000043">
    <property type="protein sequence ID" value="MCX2803293.1"/>
    <property type="molecule type" value="Genomic_DNA"/>
</dbReference>
<feature type="domain" description="DUF1156" evidence="1">
    <location>
        <begin position="14"/>
        <end position="87"/>
    </location>
</feature>
<evidence type="ECO:0000259" key="1">
    <source>
        <dbReference type="Pfam" id="PF06634"/>
    </source>
</evidence>
<dbReference type="AlphaFoldDB" id="A0AB35I0K4"/>